<dbReference type="AlphaFoldDB" id="A0AAV7JAC7"/>
<dbReference type="Proteomes" id="UP000826195">
    <property type="component" value="Unassembled WGS sequence"/>
</dbReference>
<name>A0AAV7JAC7_COTGL</name>
<dbReference type="EMBL" id="JAHXZJ010000001">
    <property type="protein sequence ID" value="KAH0568479.1"/>
    <property type="molecule type" value="Genomic_DNA"/>
</dbReference>
<evidence type="ECO:0000313" key="2">
    <source>
        <dbReference type="Proteomes" id="UP000826195"/>
    </source>
</evidence>
<organism evidence="1 2">
    <name type="scientific">Cotesia glomerata</name>
    <name type="common">Lepidopteran parasitic wasp</name>
    <name type="synonym">Apanteles glomeratus</name>
    <dbReference type="NCBI Taxonomy" id="32391"/>
    <lineage>
        <taxon>Eukaryota</taxon>
        <taxon>Metazoa</taxon>
        <taxon>Ecdysozoa</taxon>
        <taxon>Arthropoda</taxon>
        <taxon>Hexapoda</taxon>
        <taxon>Insecta</taxon>
        <taxon>Pterygota</taxon>
        <taxon>Neoptera</taxon>
        <taxon>Endopterygota</taxon>
        <taxon>Hymenoptera</taxon>
        <taxon>Apocrita</taxon>
        <taxon>Ichneumonoidea</taxon>
        <taxon>Braconidae</taxon>
        <taxon>Microgastrinae</taxon>
        <taxon>Cotesia</taxon>
    </lineage>
</organism>
<proteinExistence type="predicted"/>
<accession>A0AAV7JAC7</accession>
<reference evidence="1 2" key="1">
    <citation type="journal article" date="2021" name="J. Hered.">
        <title>A chromosome-level genome assembly of the parasitoid wasp, Cotesia glomerata (Hymenoptera: Braconidae).</title>
        <authorList>
            <person name="Pinto B.J."/>
            <person name="Weis J.J."/>
            <person name="Gamble T."/>
            <person name="Ode P.J."/>
            <person name="Paul R."/>
            <person name="Zaspel J.M."/>
        </authorList>
    </citation>
    <scope>NUCLEOTIDE SEQUENCE [LARGE SCALE GENOMIC DNA]</scope>
    <source>
        <strain evidence="1">CgM1</strain>
    </source>
</reference>
<comment type="caution">
    <text evidence="1">The sequence shown here is derived from an EMBL/GenBank/DDBJ whole genome shotgun (WGS) entry which is preliminary data.</text>
</comment>
<keyword evidence="2" id="KW-1185">Reference proteome</keyword>
<evidence type="ECO:0000313" key="1">
    <source>
        <dbReference type="EMBL" id="KAH0568479.1"/>
    </source>
</evidence>
<protein>
    <submittedName>
        <fullName evidence="1">Uncharacterized protein</fullName>
    </submittedName>
</protein>
<sequence>MSVLQTDRNEYPFIAIQCSKKAPEVPGCFEPAVKPSIIVSHGSGYDVPLNPITFSSNFESFKLHKVTSFYQSILMEIMIKNIKYGN</sequence>
<gene>
    <name evidence="1" type="ORF">KQX54_021041</name>
</gene>